<proteinExistence type="predicted"/>
<accession>A0A8J2NPR5</accession>
<dbReference type="Proteomes" id="UP000693738">
    <property type="component" value="Unassembled WGS sequence"/>
</dbReference>
<organism evidence="3 4">
    <name type="scientific">Fusarium equiseti</name>
    <name type="common">Fusarium scirpi</name>
    <dbReference type="NCBI Taxonomy" id="61235"/>
    <lineage>
        <taxon>Eukaryota</taxon>
        <taxon>Fungi</taxon>
        <taxon>Dikarya</taxon>
        <taxon>Ascomycota</taxon>
        <taxon>Pezizomycotina</taxon>
        <taxon>Sordariomycetes</taxon>
        <taxon>Hypocreomycetidae</taxon>
        <taxon>Hypocreales</taxon>
        <taxon>Nectriaceae</taxon>
        <taxon>Fusarium</taxon>
        <taxon>Fusarium incarnatum-equiseti species complex</taxon>
    </lineage>
</organism>
<dbReference type="PANTHER" id="PTHR32046">
    <property type="entry name" value="G DOMAIN-CONTAINING PROTEIN"/>
    <property type="match status" value="1"/>
</dbReference>
<reference evidence="3" key="1">
    <citation type="submission" date="2021-05" db="EMBL/GenBank/DDBJ databases">
        <authorList>
            <person name="Khan N."/>
        </authorList>
    </citation>
    <scope>NUCLEOTIDE SEQUENCE</scope>
</reference>
<comment type="caution">
    <text evidence="3">The sequence shown here is derived from an EMBL/GenBank/DDBJ whole genome shotgun (WGS) entry which is preliminary data.</text>
</comment>
<dbReference type="AlphaFoldDB" id="A0A8J2NPR5"/>
<keyword evidence="1" id="KW-0547">Nucleotide-binding</keyword>
<gene>
    <name evidence="3" type="ORF">FEQUK3_LOCUS11945</name>
</gene>
<protein>
    <recommendedName>
        <fullName evidence="2">AIG1-type G domain-containing protein</fullName>
    </recommendedName>
</protein>
<evidence type="ECO:0000313" key="4">
    <source>
        <dbReference type="Proteomes" id="UP000693738"/>
    </source>
</evidence>
<evidence type="ECO:0000313" key="3">
    <source>
        <dbReference type="EMBL" id="CAG7566229.1"/>
    </source>
</evidence>
<dbReference type="InterPro" id="IPR006703">
    <property type="entry name" value="G_AIG1"/>
</dbReference>
<name>A0A8J2NPR5_FUSEQ</name>
<sequence length="344" mass="38896">MRGILGNIEKQTALKVRERNTMDDPSDGIILVMGVTGAGKSYFLNQLKSQSVSEGHSLCSETRECQAIQIFLDEEEKRSITVVDTPGFDDTKRSQADILAEITDYLAAQHISGLPLRGILYLHKISDNRMTKTSRNYLQLLSDIVGDDALKNVILVTTMWNTLRPEDRQRAVQREQELLNNFWSSMIDKGSYVAQFNGTPESAYPLIFQLADQESVVLEIQKEIVDEDRSIIETATGRTLVQQLEKDHEAYQMDLCNLRDKLERELKSQPLDKGKIKQLKDEISEVEKLLQAMSNSVDHMRIRPGSPMRQRMKQAMKESGKTAAMVLGLVLNVTYFAVQLGLGM</sequence>
<evidence type="ECO:0000259" key="2">
    <source>
        <dbReference type="Pfam" id="PF04548"/>
    </source>
</evidence>
<dbReference type="Pfam" id="PF04548">
    <property type="entry name" value="AIG1"/>
    <property type="match status" value="1"/>
</dbReference>
<dbReference type="GO" id="GO:0005525">
    <property type="term" value="F:GTP binding"/>
    <property type="evidence" value="ECO:0007669"/>
    <property type="project" value="InterPro"/>
</dbReference>
<evidence type="ECO:0000256" key="1">
    <source>
        <dbReference type="ARBA" id="ARBA00022741"/>
    </source>
</evidence>
<feature type="domain" description="AIG1-type G" evidence="2">
    <location>
        <begin position="30"/>
        <end position="175"/>
    </location>
</feature>
<dbReference type="EMBL" id="CAJSTJ010000197">
    <property type="protein sequence ID" value="CAG7566229.1"/>
    <property type="molecule type" value="Genomic_DNA"/>
</dbReference>
<dbReference type="PANTHER" id="PTHR32046:SF11">
    <property type="entry name" value="IMMUNE-ASSOCIATED NUCLEOTIDE-BINDING PROTEIN 10-LIKE"/>
    <property type="match status" value="1"/>
</dbReference>